<gene>
    <name evidence="2" type="ORF">SAMN04488006_1143</name>
</gene>
<accession>A0A1I6PKQ4</accession>
<evidence type="ECO:0000259" key="1">
    <source>
        <dbReference type="Pfam" id="PF05618"/>
    </source>
</evidence>
<dbReference type="Gene3D" id="2.40.70.10">
    <property type="entry name" value="Acid Proteases"/>
    <property type="match status" value="1"/>
</dbReference>
<name>A0A1I6PKQ4_9FLAO</name>
<organism evidence="2 3">
    <name type="scientific">Lutibacter maritimus</name>
    <dbReference type="NCBI Taxonomy" id="593133"/>
    <lineage>
        <taxon>Bacteria</taxon>
        <taxon>Pseudomonadati</taxon>
        <taxon>Bacteroidota</taxon>
        <taxon>Flavobacteriia</taxon>
        <taxon>Flavobacteriales</taxon>
        <taxon>Flavobacteriaceae</taxon>
        <taxon>Lutibacter</taxon>
    </lineage>
</organism>
<dbReference type="EMBL" id="FOZP01000002">
    <property type="protein sequence ID" value="SFS40811.1"/>
    <property type="molecule type" value="Genomic_DNA"/>
</dbReference>
<dbReference type="STRING" id="593133.SAMN04488006_1143"/>
<dbReference type="Pfam" id="PF05618">
    <property type="entry name" value="Zn_protease"/>
    <property type="match status" value="1"/>
</dbReference>
<dbReference type="RefSeq" id="WP_317041022.1">
    <property type="nucleotide sequence ID" value="NZ_FOZP01000002.1"/>
</dbReference>
<dbReference type="SUPFAM" id="SSF50630">
    <property type="entry name" value="Acid proteases"/>
    <property type="match status" value="1"/>
</dbReference>
<reference evidence="3" key="1">
    <citation type="submission" date="2016-10" db="EMBL/GenBank/DDBJ databases">
        <authorList>
            <person name="Varghese N."/>
            <person name="Submissions S."/>
        </authorList>
    </citation>
    <scope>NUCLEOTIDE SEQUENCE [LARGE SCALE GENOMIC DNA]</scope>
    <source>
        <strain evidence="3">DSM 24450</strain>
    </source>
</reference>
<dbReference type="InterPro" id="IPR008503">
    <property type="entry name" value="Asp_endopeptidase"/>
</dbReference>
<dbReference type="InterPro" id="IPR021109">
    <property type="entry name" value="Peptidase_aspartic_dom_sf"/>
</dbReference>
<keyword evidence="3" id="KW-1185">Reference proteome</keyword>
<sequence length="149" mass="17271">MSIKPNKLLLGRTDIVDFPKLDLQGIDIKVDTGAYTSSFHSHSIEVVDNVLKCQFLDPKHEKYHEKFFLFKDFTQKNVKSSNGIVETRFTIKTEILIFNKIEEIELTLTERGSMKYPVLLGRKFLSKKFIVDTAKKNLSFKKKLKSNIN</sequence>
<protein>
    <submittedName>
        <fullName evidence="2">Uncharacterized conserved protein</fullName>
    </submittedName>
</protein>
<evidence type="ECO:0000313" key="2">
    <source>
        <dbReference type="EMBL" id="SFS40811.1"/>
    </source>
</evidence>
<feature type="domain" description="Retropepsin-like aspartic endopeptidase" evidence="1">
    <location>
        <begin position="10"/>
        <end position="139"/>
    </location>
</feature>
<dbReference type="PANTHER" id="PTHR38037">
    <property type="entry name" value="ZN_PROTEASE DOMAIN-CONTAINING PROTEIN"/>
    <property type="match status" value="1"/>
</dbReference>
<dbReference type="AlphaFoldDB" id="A0A1I6PKQ4"/>
<dbReference type="PANTHER" id="PTHR38037:SF2">
    <property type="entry name" value="ATP-DEPENDENT ZINC PROTEASE DOMAIN-CONTAINING PROTEIN-RELATED"/>
    <property type="match status" value="1"/>
</dbReference>
<dbReference type="Proteomes" id="UP000199312">
    <property type="component" value="Unassembled WGS sequence"/>
</dbReference>
<proteinExistence type="predicted"/>
<evidence type="ECO:0000313" key="3">
    <source>
        <dbReference type="Proteomes" id="UP000199312"/>
    </source>
</evidence>